<dbReference type="Proteomes" id="UP000310689">
    <property type="component" value="Unassembled WGS sequence"/>
</dbReference>
<dbReference type="InterPro" id="IPR001248">
    <property type="entry name" value="Pur-cyt_permease"/>
</dbReference>
<organism evidence="7 8">
    <name type="scientific">Wallemia ichthyophaga</name>
    <dbReference type="NCBI Taxonomy" id="245174"/>
    <lineage>
        <taxon>Eukaryota</taxon>
        <taxon>Fungi</taxon>
        <taxon>Dikarya</taxon>
        <taxon>Basidiomycota</taxon>
        <taxon>Wallemiomycotina</taxon>
        <taxon>Wallemiomycetes</taxon>
        <taxon>Wallemiales</taxon>
        <taxon>Wallemiaceae</taxon>
        <taxon>Wallemia</taxon>
    </lineage>
</organism>
<feature type="transmembrane region" description="Helical" evidence="6">
    <location>
        <begin position="397"/>
        <end position="416"/>
    </location>
</feature>
<feature type="transmembrane region" description="Helical" evidence="6">
    <location>
        <begin position="278"/>
        <end position="302"/>
    </location>
</feature>
<dbReference type="PANTHER" id="PTHR30618">
    <property type="entry name" value="NCS1 FAMILY PURINE/PYRIMIDINE TRANSPORTER"/>
    <property type="match status" value="1"/>
</dbReference>
<evidence type="ECO:0000256" key="3">
    <source>
        <dbReference type="ARBA" id="ARBA00022692"/>
    </source>
</evidence>
<evidence type="ECO:0000256" key="2">
    <source>
        <dbReference type="ARBA" id="ARBA00008974"/>
    </source>
</evidence>
<feature type="transmembrane region" description="Helical" evidence="6">
    <location>
        <begin position="110"/>
        <end position="132"/>
    </location>
</feature>
<dbReference type="PANTHER" id="PTHR30618:SF2">
    <property type="entry name" value="ALLANTOIN PERMEASE-RELATED"/>
    <property type="match status" value="1"/>
</dbReference>
<accession>A0A4T0I3K3</accession>
<feature type="transmembrane region" description="Helical" evidence="6">
    <location>
        <begin position="482"/>
        <end position="505"/>
    </location>
</feature>
<dbReference type="GO" id="GO:0005886">
    <property type="term" value="C:plasma membrane"/>
    <property type="evidence" value="ECO:0007669"/>
    <property type="project" value="TreeGrafter"/>
</dbReference>
<feature type="transmembrane region" description="Helical" evidence="6">
    <location>
        <begin position="168"/>
        <end position="189"/>
    </location>
</feature>
<dbReference type="Gene3D" id="1.10.4160.10">
    <property type="entry name" value="Hydantoin permease"/>
    <property type="match status" value="1"/>
</dbReference>
<dbReference type="GO" id="GO:0015205">
    <property type="term" value="F:nucleobase transmembrane transporter activity"/>
    <property type="evidence" value="ECO:0007669"/>
    <property type="project" value="TreeGrafter"/>
</dbReference>
<dbReference type="Pfam" id="PF02133">
    <property type="entry name" value="Transp_cyt_pur"/>
    <property type="match status" value="1"/>
</dbReference>
<comment type="similarity">
    <text evidence="2">Belongs to the purine-cytosine permease (2.A.39) family.</text>
</comment>
<name>A0A4T0I3K3_WALIC</name>
<evidence type="ECO:0000313" key="7">
    <source>
        <dbReference type="EMBL" id="TIB38619.1"/>
    </source>
</evidence>
<evidence type="ECO:0000256" key="6">
    <source>
        <dbReference type="SAM" id="Phobius"/>
    </source>
</evidence>
<dbReference type="EMBL" id="SPOI01000055">
    <property type="protein sequence ID" value="TIB38619.1"/>
    <property type="molecule type" value="Genomic_DNA"/>
</dbReference>
<keyword evidence="3 6" id="KW-0812">Transmembrane</keyword>
<evidence type="ECO:0000256" key="5">
    <source>
        <dbReference type="ARBA" id="ARBA00023136"/>
    </source>
</evidence>
<comment type="subcellular location">
    <subcellularLocation>
        <location evidence="1">Membrane</location>
        <topology evidence="1">Multi-pass membrane protein</topology>
    </subcellularLocation>
</comment>
<feature type="transmembrane region" description="Helical" evidence="6">
    <location>
        <begin position="196"/>
        <end position="215"/>
    </location>
</feature>
<dbReference type="FunFam" id="1.10.4160.10:FF:000001">
    <property type="entry name" value="Uracil permease, putative"/>
    <property type="match status" value="1"/>
</dbReference>
<evidence type="ECO:0000256" key="1">
    <source>
        <dbReference type="ARBA" id="ARBA00004141"/>
    </source>
</evidence>
<evidence type="ECO:0000256" key="4">
    <source>
        <dbReference type="ARBA" id="ARBA00022989"/>
    </source>
</evidence>
<dbReference type="InterPro" id="IPR012681">
    <property type="entry name" value="NCS1"/>
</dbReference>
<dbReference type="NCBIfam" id="TIGR00800">
    <property type="entry name" value="ncs1"/>
    <property type="match status" value="1"/>
</dbReference>
<protein>
    <recommendedName>
        <fullName evidence="9">Uracil permease</fullName>
    </recommendedName>
</protein>
<feature type="transmembrane region" description="Helical" evidence="6">
    <location>
        <begin position="374"/>
        <end position="391"/>
    </location>
</feature>
<keyword evidence="4 6" id="KW-1133">Transmembrane helix</keyword>
<comment type="caution">
    <text evidence="7">The sequence shown here is derived from an EMBL/GenBank/DDBJ whole genome shotgun (WGS) entry which is preliminary data.</text>
</comment>
<gene>
    <name evidence="7" type="ORF">E3P86_01545</name>
</gene>
<sequence length="572" mass="63319">MQTLSSWLRVEQSITKSKRERWLSNADLEPVKLENRTWTSMSFVNFWVSDSININTLMLCQANVALGQTWWQSLIAVFIGYAITAVFVIASSRPGATFHLTFPVLIRQSWGIFGSVWPIINRVVIAILWFAVQTYIGGNCIRVMLRCWDPNWTTSAGLQKQLDTNLKGFDMVCFIIFWSLMLIPTYFPIQKIKHFFTFKAIVAPLGLIIFFGWSLGRATATPSQEATLKSVLTSPSTLTSSEQGWEMVKAIVRAISNAVTLILNISDLASRAHDKKNVVFPQLLTVPLGFFITSFFGVIIASCYQAETGIKEWDPMVILDNFINPDSAAVRFAVWFIAFCLCVAQMGTNQAANVIACGCDLTACLPSYINNRRGGYICVFLGLCLVPWRLTDGATSFTNYLSGYCVFLSAIAGTMLSDYFVVRRGRANVADLYRAEGWYSYTYGVNLRAVAAYLCGVSINLPGFIASTPGNEEIVGRSATRIYNLSFFTGFLVSSVIYIAISYIFPPTGAVPFNAPFEEIDFSGYTHDTDSIYDLEVNGLGGMADGGIAITTTKTDSSSIRSTRSTRSIEKA</sequence>
<dbReference type="InterPro" id="IPR045225">
    <property type="entry name" value="Uracil/uridine/allantoin_perm"/>
</dbReference>
<evidence type="ECO:0008006" key="9">
    <source>
        <dbReference type="Google" id="ProtNLM"/>
    </source>
</evidence>
<reference evidence="7 8" key="1">
    <citation type="submission" date="2019-03" db="EMBL/GenBank/DDBJ databases">
        <title>Sequencing 23 genomes of Wallemia ichthyophaga.</title>
        <authorList>
            <person name="Gostincar C."/>
        </authorList>
    </citation>
    <scope>NUCLEOTIDE SEQUENCE [LARGE SCALE GENOMIC DNA]</scope>
    <source>
        <strain evidence="7 8">EXF-6200</strain>
    </source>
</reference>
<keyword evidence="5 6" id="KW-0472">Membrane</keyword>
<evidence type="ECO:0000313" key="8">
    <source>
        <dbReference type="Proteomes" id="UP000310689"/>
    </source>
</evidence>
<feature type="transmembrane region" description="Helical" evidence="6">
    <location>
        <begin position="70"/>
        <end position="90"/>
    </location>
</feature>
<proteinExistence type="inferred from homology"/>
<dbReference type="AlphaFoldDB" id="A0A4T0I3K3"/>
<feature type="transmembrane region" description="Helical" evidence="6">
    <location>
        <begin position="322"/>
        <end position="344"/>
    </location>
</feature>